<evidence type="ECO:0000313" key="1">
    <source>
        <dbReference type="EMBL" id="QFG74946.1"/>
    </source>
</evidence>
<sequence length="187" mass="22435">MEDLAIKHNLPCELIAHIYQFDNMKPEYNLVLNELLLLYNSGIWWLTAPPKQIIDKRELALADPWDEHLHYLDGAVFHTGGALVQDKQLFTTYNDDNYTCVTAILKAELLNELFQVYYDPYGDWWFHSMLNNIRSLDIFLQHKYNYMTWQSYLFDSKIAQKQYYFKKVLPFYTEFEQTVRDHNAFLI</sequence>
<proteinExistence type="predicted"/>
<reference evidence="1" key="1">
    <citation type="journal article" date="2019" name="Philos. Trans. R. Soc. Lond., B, Biol. Sci.">
        <title>Targeted metagenomic recovery of four divergent viruses reveals shared and distinctive characteristics of giant viruses of marine eukaryotes.</title>
        <authorList>
            <person name="Needham D.M."/>
            <person name="Poirier C."/>
            <person name="Hehenberger E."/>
            <person name="Jimenez V."/>
            <person name="Swalwell J.E."/>
            <person name="Santoro A.E."/>
            <person name="Worden A.Z."/>
        </authorList>
    </citation>
    <scope>NUCLEOTIDE SEQUENCE</scope>
    <source>
        <strain evidence="1">OPacV-421</strain>
    </source>
</reference>
<organism evidence="1">
    <name type="scientific">Megaviridae environmental sample</name>
    <dbReference type="NCBI Taxonomy" id="1737588"/>
    <lineage>
        <taxon>Viruses</taxon>
        <taxon>Varidnaviria</taxon>
        <taxon>Bamfordvirae</taxon>
        <taxon>Nucleocytoviricota</taxon>
        <taxon>Megaviricetes</taxon>
        <taxon>Imitervirales</taxon>
        <taxon>Mimiviridae</taxon>
        <taxon>environmental samples</taxon>
    </lineage>
</organism>
<name>A0A5J6VL29_9VIRU</name>
<protein>
    <submittedName>
        <fullName evidence="1">Uncharacterized protein</fullName>
    </submittedName>
</protein>
<accession>A0A5J6VL29</accession>
<dbReference type="EMBL" id="MN448295">
    <property type="protein sequence ID" value="QFG74946.1"/>
    <property type="molecule type" value="Genomic_DNA"/>
</dbReference>